<dbReference type="WBParaSite" id="RSKR_0000771300.1">
    <property type="protein sequence ID" value="RSKR_0000771300.1"/>
    <property type="gene ID" value="RSKR_0000771300"/>
</dbReference>
<protein>
    <submittedName>
        <fullName evidence="2">C-Kit ligand</fullName>
    </submittedName>
</protein>
<reference evidence="2" key="1">
    <citation type="submission" date="2016-11" db="UniProtKB">
        <authorList>
            <consortium name="WormBaseParasite"/>
        </authorList>
    </citation>
    <scope>IDENTIFICATION</scope>
    <source>
        <strain evidence="2">KR3021</strain>
    </source>
</reference>
<evidence type="ECO:0000313" key="2">
    <source>
        <dbReference type="WBParaSite" id="RSKR_0000771300.1"/>
    </source>
</evidence>
<sequence length="547" mass="62465">MLSLISLMLASGSVMKGDSEEWTAARYPNPMVNASLCNVWRNATLCDPDHILTEHWRSVIMDNIEKQKSKILPLERMYTDNTPVDCYTNSTVEIYVILAKKIQTATNESTTDEDLTKFGNEIIHLYGLNSKRCNNYFMLLGVEAAKQAYLRAGNSFKLPTNFFHTVFNRTTNFFREEKYMEGINKTIDVMGDEMVNLFNEIKQTTIMPIENATATIVFPPDNNHTDLYKKERNSGLTAVRRSSVQKLNTEDMFDTDSLHSYSGVNTNDDSLTTTFFIIFLILLLVLLLSLIFLLFSKYYKKRNEPDITNVISHPPKRVISKPIFNEAKFKDRHNDVQPGSEFIDMLKQRKTSNQSKLADSPTISGANPKHVKEKKTQMPIEDWNHFNHIHRNDEIPTVDVVTIEKELILDDSVANTVNKEIILDEPVIEHLRKSINTSTNDININTNTSDININDILPIEEEAEIDDVMMDPIPEPIELPQANLSEKVCPSSAGSLQNQEDNTSLITDLHSNLEDLNPDSTLYEDENNNMKQVQETELETHHSEQIN</sequence>
<name>A0AC35U5C4_9BILA</name>
<dbReference type="Proteomes" id="UP000095286">
    <property type="component" value="Unplaced"/>
</dbReference>
<evidence type="ECO:0000313" key="1">
    <source>
        <dbReference type="Proteomes" id="UP000095286"/>
    </source>
</evidence>
<proteinExistence type="predicted"/>
<accession>A0AC35U5C4</accession>
<organism evidence="1 2">
    <name type="scientific">Rhabditophanes sp. KR3021</name>
    <dbReference type="NCBI Taxonomy" id="114890"/>
    <lineage>
        <taxon>Eukaryota</taxon>
        <taxon>Metazoa</taxon>
        <taxon>Ecdysozoa</taxon>
        <taxon>Nematoda</taxon>
        <taxon>Chromadorea</taxon>
        <taxon>Rhabditida</taxon>
        <taxon>Tylenchina</taxon>
        <taxon>Panagrolaimomorpha</taxon>
        <taxon>Strongyloidoidea</taxon>
        <taxon>Alloionematidae</taxon>
        <taxon>Rhabditophanes</taxon>
    </lineage>
</organism>